<name>A0A5C3LAJ6_COPMA</name>
<evidence type="ECO:0000313" key="3">
    <source>
        <dbReference type="EMBL" id="TFK30099.1"/>
    </source>
</evidence>
<feature type="domain" description="Glycoside hydrolase family 44 catalytic" evidence="2">
    <location>
        <begin position="315"/>
        <end position="533"/>
    </location>
</feature>
<dbReference type="InterPro" id="IPR017853">
    <property type="entry name" value="GH"/>
</dbReference>
<dbReference type="AlphaFoldDB" id="A0A5C3LAJ6"/>
<feature type="signal peptide" evidence="1">
    <location>
        <begin position="1"/>
        <end position="22"/>
    </location>
</feature>
<accession>A0A5C3LAJ6</accession>
<gene>
    <name evidence="3" type="ORF">FA15DRAFT_197786</name>
</gene>
<organism evidence="3 4">
    <name type="scientific">Coprinopsis marcescibilis</name>
    <name type="common">Agaric fungus</name>
    <name type="synonym">Psathyrella marcescibilis</name>
    <dbReference type="NCBI Taxonomy" id="230819"/>
    <lineage>
        <taxon>Eukaryota</taxon>
        <taxon>Fungi</taxon>
        <taxon>Dikarya</taxon>
        <taxon>Basidiomycota</taxon>
        <taxon>Agaricomycotina</taxon>
        <taxon>Agaricomycetes</taxon>
        <taxon>Agaricomycetidae</taxon>
        <taxon>Agaricales</taxon>
        <taxon>Agaricineae</taxon>
        <taxon>Psathyrellaceae</taxon>
        <taxon>Coprinopsis</taxon>
    </lineage>
</organism>
<dbReference type="Gene3D" id="2.60.120.430">
    <property type="entry name" value="Galactose-binding lectin"/>
    <property type="match status" value="1"/>
</dbReference>
<dbReference type="InterPro" id="IPR024745">
    <property type="entry name" value="GH44_cat"/>
</dbReference>
<dbReference type="Gene3D" id="2.60.40.1180">
    <property type="entry name" value="Golgi alpha-mannosidase II"/>
    <property type="match status" value="1"/>
</dbReference>
<dbReference type="Proteomes" id="UP000307440">
    <property type="component" value="Unassembled WGS sequence"/>
</dbReference>
<keyword evidence="4" id="KW-1185">Reference proteome</keyword>
<reference evidence="3 4" key="1">
    <citation type="journal article" date="2019" name="Nat. Ecol. Evol.">
        <title>Megaphylogeny resolves global patterns of mushroom evolution.</title>
        <authorList>
            <person name="Varga T."/>
            <person name="Krizsan K."/>
            <person name="Foldi C."/>
            <person name="Dima B."/>
            <person name="Sanchez-Garcia M."/>
            <person name="Sanchez-Ramirez S."/>
            <person name="Szollosi G.J."/>
            <person name="Szarkandi J.G."/>
            <person name="Papp V."/>
            <person name="Albert L."/>
            <person name="Andreopoulos W."/>
            <person name="Angelini C."/>
            <person name="Antonin V."/>
            <person name="Barry K.W."/>
            <person name="Bougher N.L."/>
            <person name="Buchanan P."/>
            <person name="Buyck B."/>
            <person name="Bense V."/>
            <person name="Catcheside P."/>
            <person name="Chovatia M."/>
            <person name="Cooper J."/>
            <person name="Damon W."/>
            <person name="Desjardin D."/>
            <person name="Finy P."/>
            <person name="Geml J."/>
            <person name="Haridas S."/>
            <person name="Hughes K."/>
            <person name="Justo A."/>
            <person name="Karasinski D."/>
            <person name="Kautmanova I."/>
            <person name="Kiss B."/>
            <person name="Kocsube S."/>
            <person name="Kotiranta H."/>
            <person name="LaButti K.M."/>
            <person name="Lechner B.E."/>
            <person name="Liimatainen K."/>
            <person name="Lipzen A."/>
            <person name="Lukacs Z."/>
            <person name="Mihaltcheva S."/>
            <person name="Morgado L.N."/>
            <person name="Niskanen T."/>
            <person name="Noordeloos M.E."/>
            <person name="Ohm R.A."/>
            <person name="Ortiz-Santana B."/>
            <person name="Ovrebo C."/>
            <person name="Racz N."/>
            <person name="Riley R."/>
            <person name="Savchenko A."/>
            <person name="Shiryaev A."/>
            <person name="Soop K."/>
            <person name="Spirin V."/>
            <person name="Szebenyi C."/>
            <person name="Tomsovsky M."/>
            <person name="Tulloss R.E."/>
            <person name="Uehling J."/>
            <person name="Grigoriev I.V."/>
            <person name="Vagvolgyi C."/>
            <person name="Papp T."/>
            <person name="Martin F.M."/>
            <person name="Miettinen O."/>
            <person name="Hibbett D.S."/>
            <person name="Nagy L.G."/>
        </authorList>
    </citation>
    <scope>NUCLEOTIDE SEQUENCE [LARGE SCALE GENOMIC DNA]</scope>
    <source>
        <strain evidence="3 4">CBS 121175</strain>
    </source>
</reference>
<proteinExistence type="predicted"/>
<dbReference type="OrthoDB" id="3180848at2759"/>
<dbReference type="EMBL" id="ML210147">
    <property type="protein sequence ID" value="TFK30099.1"/>
    <property type="molecule type" value="Genomic_DNA"/>
</dbReference>
<evidence type="ECO:0000259" key="2">
    <source>
        <dbReference type="Pfam" id="PF12891"/>
    </source>
</evidence>
<dbReference type="Gene3D" id="3.20.20.80">
    <property type="entry name" value="Glycosidases"/>
    <property type="match status" value="1"/>
</dbReference>
<protein>
    <recommendedName>
        <fullName evidence="2">Glycoside hydrolase family 44 catalytic domain-containing protein</fullName>
    </recommendedName>
</protein>
<dbReference type="InterPro" id="IPR013780">
    <property type="entry name" value="Glyco_hydro_b"/>
</dbReference>
<feature type="chain" id="PRO_5022705369" description="Glycoside hydrolase family 44 catalytic domain-containing protein" evidence="1">
    <location>
        <begin position="23"/>
        <end position="751"/>
    </location>
</feature>
<dbReference type="Pfam" id="PF12891">
    <property type="entry name" value="Glyco_hydro_44"/>
    <property type="match status" value="1"/>
</dbReference>
<dbReference type="SUPFAM" id="SSF51445">
    <property type="entry name" value="(Trans)glycosidases"/>
    <property type="match status" value="1"/>
</dbReference>
<evidence type="ECO:0000313" key="4">
    <source>
        <dbReference type="Proteomes" id="UP000307440"/>
    </source>
</evidence>
<sequence>MCRLRSFGALCILTTLVRIVHALDDLNIYQNDRLSDGWENWSWNTEIDFAATDLISGESGTSLSAKSDEWAALSLRHRTTFTEYAGLRFDIAGAQPGVQIFFQSTSEDTQSASILLSDISDAISPTEFSSLLIDFKSLPGSGAPLANGTWDRIAFQALGSGASYHLDNVVLVGEITIAPEIISAEPLASNTIAVTTKGEVDIASIAVKLNGRPLRISSRTTYSPPDTPNRSISYLSLASSLASGALEISAGETSFKHTLPRVQRGIVNLERRLPIDPHIYGVNWPKSAQYIHQLGVTLSRWGGNAVSAYNPFDHFTNAGSDWFFENRVAENGKSDDWLGWIQSAGSDAIMTVPALDWVSKDATSYSYPRTLYPEQQRWNPYNPDSGNGRFPDGSNLTPHTDPSRVYTHWNTSMATRWLSSLTNKPKFATIDNEIEIAAHTHSDMHPDPVSYDEELDRVTRFALATKAAIPDIKVLAPSPCSWWFYWTSQLGWDDTAAHNNTDFLPWFLQSMKDLEGKHSKRLLDYLDIHYYFQPDTSAEDTAAKALRLRMTRSLWDTTYNDESWIGTDPQSHQPNPRAVSLIPRFKQLIKEIYPDTKLSVSEWSSTNENDITGGLVTADVLGIFGKYGLDAATYWATPNEMGPTGLAYWLYRGYGTFFGSTSVQVNIAGLNPDILGVYAATDDRRQLSVVIVNKDPTSAASLSLAGLPTGKYFIRHFGGGAGIAKWQTNTTLSSEYIVVPSYSAVFLQQQR</sequence>
<evidence type="ECO:0000256" key="1">
    <source>
        <dbReference type="SAM" id="SignalP"/>
    </source>
</evidence>
<keyword evidence="1" id="KW-0732">Signal</keyword>